<keyword evidence="4" id="KW-0677">Repeat</keyword>
<dbReference type="InterPro" id="IPR011527">
    <property type="entry name" value="ABC1_TM_dom"/>
</dbReference>
<dbReference type="SUPFAM" id="SSF90123">
    <property type="entry name" value="ABC transporter transmembrane region"/>
    <property type="match status" value="1"/>
</dbReference>
<evidence type="ECO:0000256" key="3">
    <source>
        <dbReference type="ARBA" id="ARBA00022692"/>
    </source>
</evidence>
<evidence type="ECO:0000256" key="1">
    <source>
        <dbReference type="ARBA" id="ARBA00004141"/>
    </source>
</evidence>
<dbReference type="STRING" id="1325734.A0A428NQL6"/>
<feature type="transmembrane region" description="Helical" evidence="7">
    <location>
        <begin position="90"/>
        <end position="108"/>
    </location>
</feature>
<keyword evidence="5 7" id="KW-1133">Transmembrane helix</keyword>
<dbReference type="OrthoDB" id="5153907at2759"/>
<dbReference type="Pfam" id="PF00664">
    <property type="entry name" value="ABC_membrane"/>
    <property type="match status" value="1"/>
</dbReference>
<dbReference type="AlphaFoldDB" id="A0A428NQL6"/>
<dbReference type="GO" id="GO:0090374">
    <property type="term" value="P:oligopeptide export from mitochondrion"/>
    <property type="evidence" value="ECO:0007669"/>
    <property type="project" value="TreeGrafter"/>
</dbReference>
<dbReference type="PROSITE" id="PS50929">
    <property type="entry name" value="ABC_TM1F"/>
    <property type="match status" value="1"/>
</dbReference>
<proteinExistence type="predicted"/>
<evidence type="ECO:0000313" key="10">
    <source>
        <dbReference type="Proteomes" id="UP000288168"/>
    </source>
</evidence>
<evidence type="ECO:0000256" key="5">
    <source>
        <dbReference type="ARBA" id="ARBA00022989"/>
    </source>
</evidence>
<dbReference type="Proteomes" id="UP000288168">
    <property type="component" value="Unassembled WGS sequence"/>
</dbReference>
<dbReference type="EMBL" id="NKCI01000337">
    <property type="protein sequence ID" value="RSL43086.1"/>
    <property type="molecule type" value="Genomic_DNA"/>
</dbReference>
<evidence type="ECO:0000256" key="6">
    <source>
        <dbReference type="ARBA" id="ARBA00023136"/>
    </source>
</evidence>
<dbReference type="GO" id="GO:0005743">
    <property type="term" value="C:mitochondrial inner membrane"/>
    <property type="evidence" value="ECO:0007669"/>
    <property type="project" value="TreeGrafter"/>
</dbReference>
<evidence type="ECO:0000256" key="7">
    <source>
        <dbReference type="SAM" id="Phobius"/>
    </source>
</evidence>
<keyword evidence="2" id="KW-0813">Transport</keyword>
<dbReference type="Gene3D" id="1.20.1560.10">
    <property type="entry name" value="ABC transporter type 1, transmembrane domain"/>
    <property type="match status" value="1"/>
</dbReference>
<feature type="transmembrane region" description="Helical" evidence="7">
    <location>
        <begin position="37"/>
        <end position="61"/>
    </location>
</feature>
<organism evidence="9 10">
    <name type="scientific">Fusarium duplospermum</name>
    <dbReference type="NCBI Taxonomy" id="1325734"/>
    <lineage>
        <taxon>Eukaryota</taxon>
        <taxon>Fungi</taxon>
        <taxon>Dikarya</taxon>
        <taxon>Ascomycota</taxon>
        <taxon>Pezizomycotina</taxon>
        <taxon>Sordariomycetes</taxon>
        <taxon>Hypocreomycetidae</taxon>
        <taxon>Hypocreales</taxon>
        <taxon>Nectriaceae</taxon>
        <taxon>Fusarium</taxon>
        <taxon>Fusarium solani species complex</taxon>
    </lineage>
</organism>
<dbReference type="PANTHER" id="PTHR43394:SF11">
    <property type="entry name" value="ATP-BINDING CASSETTE TRANSPORTER"/>
    <property type="match status" value="1"/>
</dbReference>
<dbReference type="InterPro" id="IPR039421">
    <property type="entry name" value="Type_1_exporter"/>
</dbReference>
<sequence>MASEKTQPPASLEEPPGREPTVKDYIRVFTYATKWDLVVYVVASVASIGAGTTLPLMNIIFGQLVGQFTDYFQDPPPITRHEFEKLLDKQALYIMALFFGRFGLNYINKFCFRMIGIRLSSAVRLHYLECVLGQPIQVLDSMPPGAAASTITGTANVLQISISEKLGIFMEFNGTIWTAIIVAFT</sequence>
<feature type="domain" description="ABC transmembrane type-1" evidence="8">
    <location>
        <begin position="41"/>
        <end position="185"/>
    </location>
</feature>
<evidence type="ECO:0000313" key="9">
    <source>
        <dbReference type="EMBL" id="RSL43086.1"/>
    </source>
</evidence>
<protein>
    <recommendedName>
        <fullName evidence="8">ABC transmembrane type-1 domain-containing protein</fullName>
    </recommendedName>
</protein>
<dbReference type="PANTHER" id="PTHR43394">
    <property type="entry name" value="ATP-DEPENDENT PERMEASE MDL1, MITOCHONDRIAL"/>
    <property type="match status" value="1"/>
</dbReference>
<keyword evidence="6 7" id="KW-0472">Membrane</keyword>
<comment type="caution">
    <text evidence="9">The sequence shown here is derived from an EMBL/GenBank/DDBJ whole genome shotgun (WGS) entry which is preliminary data.</text>
</comment>
<gene>
    <name evidence="9" type="ORF">CEP54_015234</name>
</gene>
<dbReference type="GO" id="GO:0005524">
    <property type="term" value="F:ATP binding"/>
    <property type="evidence" value="ECO:0007669"/>
    <property type="project" value="InterPro"/>
</dbReference>
<reference evidence="9 10" key="1">
    <citation type="submission" date="2017-06" db="EMBL/GenBank/DDBJ databases">
        <title>Comparative genomic analysis of Ambrosia Fusariam Clade fungi.</title>
        <authorList>
            <person name="Stajich J.E."/>
            <person name="Carrillo J."/>
            <person name="Kijimoto T."/>
            <person name="Eskalen A."/>
            <person name="O'Donnell K."/>
            <person name="Kasson M."/>
        </authorList>
    </citation>
    <scope>NUCLEOTIDE SEQUENCE [LARGE SCALE GENOMIC DNA]</scope>
    <source>
        <strain evidence="9 10">NRRL62584</strain>
    </source>
</reference>
<evidence type="ECO:0000256" key="4">
    <source>
        <dbReference type="ARBA" id="ARBA00022737"/>
    </source>
</evidence>
<name>A0A428NQL6_9HYPO</name>
<keyword evidence="10" id="KW-1185">Reference proteome</keyword>
<keyword evidence="3 7" id="KW-0812">Transmembrane</keyword>
<comment type="subcellular location">
    <subcellularLocation>
        <location evidence="1">Membrane</location>
        <topology evidence="1">Multi-pass membrane protein</topology>
    </subcellularLocation>
</comment>
<dbReference type="GO" id="GO:0015421">
    <property type="term" value="F:ABC-type oligopeptide transporter activity"/>
    <property type="evidence" value="ECO:0007669"/>
    <property type="project" value="TreeGrafter"/>
</dbReference>
<dbReference type="InterPro" id="IPR036640">
    <property type="entry name" value="ABC1_TM_sf"/>
</dbReference>
<accession>A0A428NQL6</accession>
<evidence type="ECO:0000256" key="2">
    <source>
        <dbReference type="ARBA" id="ARBA00022448"/>
    </source>
</evidence>
<evidence type="ECO:0000259" key="8">
    <source>
        <dbReference type="PROSITE" id="PS50929"/>
    </source>
</evidence>